<dbReference type="EMBL" id="RCZG01000027">
    <property type="protein sequence ID" value="TPG25554.1"/>
    <property type="molecule type" value="Genomic_DNA"/>
</dbReference>
<keyword evidence="3" id="KW-0560">Oxidoreductase</keyword>
<keyword evidence="3" id="KW-0503">Monooxygenase</keyword>
<dbReference type="AlphaFoldDB" id="A0A502DKI5"/>
<dbReference type="RefSeq" id="WP_140700140.1">
    <property type="nucleotide sequence ID" value="NZ_RCZG01000027.1"/>
</dbReference>
<accession>A0A502DKI5</accession>
<dbReference type="InterPro" id="IPR002938">
    <property type="entry name" value="FAD-bd"/>
</dbReference>
<name>A0A502DKI5_9MYCO</name>
<keyword evidence="1" id="KW-0472">Membrane</keyword>
<protein>
    <submittedName>
        <fullName evidence="3">FAD-binding monooxygenase</fullName>
    </submittedName>
</protein>
<dbReference type="PANTHER" id="PTHR46865:SF2">
    <property type="entry name" value="MONOOXYGENASE"/>
    <property type="match status" value="1"/>
</dbReference>
<evidence type="ECO:0000256" key="1">
    <source>
        <dbReference type="SAM" id="Phobius"/>
    </source>
</evidence>
<reference evidence="3 4" key="1">
    <citation type="journal article" date="2019" name="Environ. Microbiol.">
        <title>Species interactions and distinct microbial communities in high Arctic permafrost affected cryosols are associated with the CH4 and CO2 gas fluxes.</title>
        <authorList>
            <person name="Altshuler I."/>
            <person name="Hamel J."/>
            <person name="Turney S."/>
            <person name="Magnuson E."/>
            <person name="Levesque R."/>
            <person name="Greer C."/>
            <person name="Whyte L.G."/>
        </authorList>
    </citation>
    <scope>NUCLEOTIDE SEQUENCE [LARGE SCALE GENOMIC DNA]</scope>
    <source>
        <strain evidence="3 4">S5.20</strain>
    </source>
</reference>
<dbReference type="Gene3D" id="3.50.50.60">
    <property type="entry name" value="FAD/NAD(P)-binding domain"/>
    <property type="match status" value="1"/>
</dbReference>
<dbReference type="Gene3D" id="3.30.9.10">
    <property type="entry name" value="D-Amino Acid Oxidase, subunit A, domain 2"/>
    <property type="match status" value="1"/>
</dbReference>
<feature type="transmembrane region" description="Helical" evidence="1">
    <location>
        <begin position="6"/>
        <end position="23"/>
    </location>
</feature>
<evidence type="ECO:0000259" key="2">
    <source>
        <dbReference type="Pfam" id="PF01494"/>
    </source>
</evidence>
<dbReference type="Proteomes" id="UP000320095">
    <property type="component" value="Unassembled WGS sequence"/>
</dbReference>
<keyword evidence="1" id="KW-0812">Transmembrane</keyword>
<organism evidence="3 4">
    <name type="scientific">Mycolicibacterium hodleri</name>
    <dbReference type="NCBI Taxonomy" id="49897"/>
    <lineage>
        <taxon>Bacteria</taxon>
        <taxon>Bacillati</taxon>
        <taxon>Actinomycetota</taxon>
        <taxon>Actinomycetes</taxon>
        <taxon>Mycobacteriales</taxon>
        <taxon>Mycobacteriaceae</taxon>
        <taxon>Mycolicibacterium</taxon>
    </lineage>
</organism>
<keyword evidence="4" id="KW-1185">Reference proteome</keyword>
<dbReference type="PANTHER" id="PTHR46865">
    <property type="entry name" value="OXIDOREDUCTASE-RELATED"/>
    <property type="match status" value="1"/>
</dbReference>
<feature type="domain" description="FAD-binding" evidence="2">
    <location>
        <begin position="6"/>
        <end position="338"/>
    </location>
</feature>
<gene>
    <name evidence="3" type="ORF">EAH80_30590</name>
</gene>
<proteinExistence type="predicted"/>
<dbReference type="Pfam" id="PF01494">
    <property type="entry name" value="FAD_binding_3"/>
    <property type="match status" value="1"/>
</dbReference>
<sequence>MLDDRTVLVSGAGIAGATLAFWLQRRGFTTTVVERAPALRDGGQNVDVRGAGREVLRRMGLEDRVRAGGTGEVGLRFVDDTGRSVAEFPVGDSPNGDGFTAELEILRGELARILVESCSDSVEFEYGARITAVDQDDAGVTVSFANGPARRFGLLILAEGIRSTTRDEVFGGEPDYRDLGYYTAYCTVPKTSDDDQWWRWYSTTRGRSVQLRPDNVGSTRASLNFACPPTGLDTADRQEQVRALREVYANVGNAAPRVLAAMNDDPTSLYLDRIAQVRMPSWSRGRVAVVGDAAYCATPVSGMGTSLALIGAYLLAGELAENSYYTRAFAAYEKRMRPIVDKAQKLPPGVPGIANPTSRLGVRVLRLVVGIAASSPVRALMARLTSSSDDSEPALPDYEG</sequence>
<dbReference type="GO" id="GO:0071949">
    <property type="term" value="F:FAD binding"/>
    <property type="evidence" value="ECO:0007669"/>
    <property type="project" value="InterPro"/>
</dbReference>
<dbReference type="InterPro" id="IPR051704">
    <property type="entry name" value="FAD_aromatic-hydroxylase"/>
</dbReference>
<comment type="caution">
    <text evidence="3">The sequence shown here is derived from an EMBL/GenBank/DDBJ whole genome shotgun (WGS) entry which is preliminary data.</text>
</comment>
<dbReference type="GO" id="GO:0004497">
    <property type="term" value="F:monooxygenase activity"/>
    <property type="evidence" value="ECO:0007669"/>
    <property type="project" value="UniProtKB-KW"/>
</dbReference>
<dbReference type="PRINTS" id="PR00420">
    <property type="entry name" value="RNGMNOXGNASE"/>
</dbReference>
<keyword evidence="1" id="KW-1133">Transmembrane helix</keyword>
<dbReference type="InterPro" id="IPR036188">
    <property type="entry name" value="FAD/NAD-bd_sf"/>
</dbReference>
<dbReference type="SUPFAM" id="SSF51905">
    <property type="entry name" value="FAD/NAD(P)-binding domain"/>
    <property type="match status" value="1"/>
</dbReference>
<evidence type="ECO:0000313" key="3">
    <source>
        <dbReference type="EMBL" id="TPG25554.1"/>
    </source>
</evidence>
<dbReference type="OrthoDB" id="3356051at2"/>
<evidence type="ECO:0000313" key="4">
    <source>
        <dbReference type="Proteomes" id="UP000320095"/>
    </source>
</evidence>